<protein>
    <recommendedName>
        <fullName evidence="3">Secreted protein</fullName>
    </recommendedName>
</protein>
<evidence type="ECO:0000313" key="2">
    <source>
        <dbReference type="Proteomes" id="UP000008372"/>
    </source>
</evidence>
<proteinExistence type="predicted"/>
<evidence type="ECO:0008006" key="3">
    <source>
        <dbReference type="Google" id="ProtNLM"/>
    </source>
</evidence>
<dbReference type="Proteomes" id="UP000008372">
    <property type="component" value="Unassembled WGS sequence"/>
</dbReference>
<accession>A0ABQ0I1W7</accession>
<sequence length="91" mass="10139">MLVRIPVQKYSLAGLPPKWVLGLLIQPWACSVVGKSKRSALYTPSVIETRASWSWVTLVGSPCFHLVNVSRLGSPIKRSALSVFPPIYRIY</sequence>
<comment type="caution">
    <text evidence="1">The sequence shown here is derived from an EMBL/GenBank/DDBJ whole genome shotgun (WGS) entry which is preliminary data.</text>
</comment>
<reference evidence="1 2" key="1">
    <citation type="journal article" date="2014" name="Environ. Microbiol.">
        <title>Comparative genomics of the marine bacterial genus Glaciecola reveals the high degree of genomic diversity and genomic characteristic for cold adaptation.</title>
        <authorList>
            <person name="Qin Q.L."/>
            <person name="Xie B.B."/>
            <person name="Yu Y."/>
            <person name="Shu Y.L."/>
            <person name="Rong J.C."/>
            <person name="Zhang Y.J."/>
            <person name="Zhao D.L."/>
            <person name="Chen X.L."/>
            <person name="Zhang X.Y."/>
            <person name="Chen B."/>
            <person name="Zhou B.C."/>
            <person name="Zhang Y.Z."/>
        </authorList>
    </citation>
    <scope>NUCLEOTIDE SEQUENCE [LARGE SCALE GENOMIC DNA]</scope>
    <source>
        <strain evidence="1 2">NO2</strain>
    </source>
</reference>
<name>A0ABQ0I1W7_9ALTE</name>
<evidence type="ECO:0000313" key="1">
    <source>
        <dbReference type="EMBL" id="GAC03330.1"/>
    </source>
</evidence>
<organism evidence="1 2">
    <name type="scientific">Paraglaciecola agarilytica NO2</name>
    <dbReference type="NCBI Taxonomy" id="1125747"/>
    <lineage>
        <taxon>Bacteria</taxon>
        <taxon>Pseudomonadati</taxon>
        <taxon>Pseudomonadota</taxon>
        <taxon>Gammaproteobacteria</taxon>
        <taxon>Alteromonadales</taxon>
        <taxon>Alteromonadaceae</taxon>
        <taxon>Paraglaciecola</taxon>
    </lineage>
</organism>
<dbReference type="EMBL" id="BAEK01000007">
    <property type="protein sequence ID" value="GAC03330.1"/>
    <property type="molecule type" value="Genomic_DNA"/>
</dbReference>
<gene>
    <name evidence="1" type="ORF">GAGA_0465</name>
</gene>
<keyword evidence="2" id="KW-1185">Reference proteome</keyword>